<keyword evidence="7 8" id="KW-0472">Membrane</keyword>
<dbReference type="InterPro" id="IPR002758">
    <property type="entry name" value="Cation_antiport_E"/>
</dbReference>
<dbReference type="AlphaFoldDB" id="A0A0K9GQ63"/>
<feature type="transmembrane region" description="Helical" evidence="8">
    <location>
        <begin position="22"/>
        <end position="41"/>
    </location>
</feature>
<evidence type="ECO:0000256" key="2">
    <source>
        <dbReference type="ARBA" id="ARBA00006228"/>
    </source>
</evidence>
<protein>
    <submittedName>
        <fullName evidence="9">Monovalent cation/H+ antiporter subunit E</fullName>
    </submittedName>
</protein>
<reference evidence="10" key="1">
    <citation type="submission" date="2015-07" db="EMBL/GenBank/DDBJ databases">
        <title>Genome sequencing project for genomic taxonomy and phylogenomics of Bacillus-like bacteria.</title>
        <authorList>
            <person name="Liu B."/>
            <person name="Wang J."/>
            <person name="Zhu Y."/>
            <person name="Liu G."/>
            <person name="Chen Q."/>
            <person name="Chen Z."/>
            <person name="Lan J."/>
            <person name="Che J."/>
            <person name="Ge C."/>
            <person name="Shi H."/>
            <person name="Pan Z."/>
            <person name="Liu X."/>
        </authorList>
    </citation>
    <scope>NUCLEOTIDE SEQUENCE [LARGE SCALE GENOMIC DNA]</scope>
    <source>
        <strain evidence="10">FJAT-27997</strain>
    </source>
</reference>
<evidence type="ECO:0000256" key="3">
    <source>
        <dbReference type="ARBA" id="ARBA00022449"/>
    </source>
</evidence>
<dbReference type="NCBIfam" id="NF006517">
    <property type="entry name" value="PRK08965.1-1"/>
    <property type="match status" value="1"/>
</dbReference>
<dbReference type="Proteomes" id="UP000037146">
    <property type="component" value="Unassembled WGS sequence"/>
</dbReference>
<feature type="transmembrane region" description="Helical" evidence="8">
    <location>
        <begin position="48"/>
        <end position="65"/>
    </location>
</feature>
<evidence type="ECO:0000256" key="8">
    <source>
        <dbReference type="SAM" id="Phobius"/>
    </source>
</evidence>
<dbReference type="GO" id="GO:0005886">
    <property type="term" value="C:plasma membrane"/>
    <property type="evidence" value="ECO:0007669"/>
    <property type="project" value="UniProtKB-SubCell"/>
</dbReference>
<keyword evidence="5 8" id="KW-0812">Transmembrane</keyword>
<dbReference type="PANTHER" id="PTHR34584:SF1">
    <property type="entry name" value="NA(+)_H(+) ANTIPORTER SUBUNIT E1"/>
    <property type="match status" value="1"/>
</dbReference>
<gene>
    <name evidence="9" type="ORF">AC625_04005</name>
</gene>
<keyword evidence="6 8" id="KW-1133">Transmembrane helix</keyword>
<dbReference type="RefSeq" id="WP_049680104.1">
    <property type="nucleotide sequence ID" value="NZ_LFZW01000001.1"/>
</dbReference>
<dbReference type="Pfam" id="PF01899">
    <property type="entry name" value="MNHE"/>
    <property type="match status" value="1"/>
</dbReference>
<keyword evidence="4" id="KW-1003">Cell membrane</keyword>
<keyword evidence="3" id="KW-0050">Antiport</keyword>
<dbReference type="OrthoDB" id="9800498at2"/>
<evidence type="ECO:0000256" key="6">
    <source>
        <dbReference type="ARBA" id="ARBA00022989"/>
    </source>
</evidence>
<dbReference type="EMBL" id="LFZW01000001">
    <property type="protein sequence ID" value="KMY48778.1"/>
    <property type="molecule type" value="Genomic_DNA"/>
</dbReference>
<dbReference type="GO" id="GO:0008324">
    <property type="term" value="F:monoatomic cation transmembrane transporter activity"/>
    <property type="evidence" value="ECO:0007669"/>
    <property type="project" value="InterPro"/>
</dbReference>
<keyword evidence="10" id="KW-1185">Reference proteome</keyword>
<evidence type="ECO:0000256" key="5">
    <source>
        <dbReference type="ARBA" id="ARBA00022692"/>
    </source>
</evidence>
<comment type="caution">
    <text evidence="9">The sequence shown here is derived from an EMBL/GenBank/DDBJ whole genome shotgun (WGS) entry which is preliminary data.</text>
</comment>
<dbReference type="GO" id="GO:0015297">
    <property type="term" value="F:antiporter activity"/>
    <property type="evidence" value="ECO:0007669"/>
    <property type="project" value="UniProtKB-KW"/>
</dbReference>
<dbReference type="PANTHER" id="PTHR34584">
    <property type="entry name" value="NA(+)/H(+) ANTIPORTER SUBUNIT E1"/>
    <property type="match status" value="1"/>
</dbReference>
<dbReference type="PIRSF" id="PIRSF019239">
    <property type="entry name" value="MrpE"/>
    <property type="match status" value="1"/>
</dbReference>
<dbReference type="STRING" id="1679170.AC625_04005"/>
<evidence type="ECO:0000313" key="10">
    <source>
        <dbReference type="Proteomes" id="UP000037146"/>
    </source>
</evidence>
<evidence type="ECO:0000256" key="7">
    <source>
        <dbReference type="ARBA" id="ARBA00023136"/>
    </source>
</evidence>
<evidence type="ECO:0000256" key="4">
    <source>
        <dbReference type="ARBA" id="ARBA00022475"/>
    </source>
</evidence>
<dbReference type="PATRIC" id="fig|1679170.3.peg.852"/>
<evidence type="ECO:0000256" key="1">
    <source>
        <dbReference type="ARBA" id="ARBA00004651"/>
    </source>
</evidence>
<evidence type="ECO:0000313" key="9">
    <source>
        <dbReference type="EMBL" id="KMY48778.1"/>
    </source>
</evidence>
<sequence length="162" mass="18506">MPFQVLINLFIALLWMFLQDEWSVLTFFSGYLVGMLVLFLMRRFFPQSFYLSTFLSILKLFLVFIRELITSSVLVIRQVIRPRINITPGIFSLKTDLEGDLEVTLLALLLTLTPGSVVVEISSDSKVFYIHAMDIPESSDAVIKSSKVFEKAIKDVTRKCSN</sequence>
<accession>A0A0K9GQ63</accession>
<comment type="subcellular location">
    <subcellularLocation>
        <location evidence="1">Cell membrane</location>
        <topology evidence="1">Multi-pass membrane protein</topology>
    </subcellularLocation>
</comment>
<comment type="similarity">
    <text evidence="2">Belongs to the CPA3 antiporters (TC 2.A.63) subunit E family.</text>
</comment>
<proteinExistence type="inferred from homology"/>
<keyword evidence="3" id="KW-0813">Transport</keyword>
<organism evidence="9 10">
    <name type="scientific">Peribacillus loiseleuriae</name>
    <dbReference type="NCBI Taxonomy" id="1679170"/>
    <lineage>
        <taxon>Bacteria</taxon>
        <taxon>Bacillati</taxon>
        <taxon>Bacillota</taxon>
        <taxon>Bacilli</taxon>
        <taxon>Bacillales</taxon>
        <taxon>Bacillaceae</taxon>
        <taxon>Peribacillus</taxon>
    </lineage>
</organism>
<name>A0A0K9GQ63_9BACI</name>